<evidence type="ECO:0000313" key="1">
    <source>
        <dbReference type="EMBL" id="KFB51648.1"/>
    </source>
</evidence>
<reference evidence="2" key="2">
    <citation type="submission" date="2020-05" db="UniProtKB">
        <authorList>
            <consortium name="EnsemblMetazoa"/>
        </authorList>
    </citation>
    <scope>IDENTIFICATION</scope>
</reference>
<dbReference type="EMBL" id="KE525352">
    <property type="protein sequence ID" value="KFB51648.1"/>
    <property type="molecule type" value="Genomic_DNA"/>
</dbReference>
<dbReference type="EnsemblMetazoa" id="ASIC019727-RA">
    <property type="protein sequence ID" value="ASIC019727-PA"/>
    <property type="gene ID" value="ASIC019727"/>
</dbReference>
<name>A0A084WN54_ANOSI</name>
<evidence type="ECO:0000313" key="3">
    <source>
        <dbReference type="Proteomes" id="UP000030765"/>
    </source>
</evidence>
<proteinExistence type="predicted"/>
<evidence type="ECO:0000313" key="2">
    <source>
        <dbReference type="EnsemblMetazoa" id="ASIC019727-PA"/>
    </source>
</evidence>
<sequence length="98" mass="10920">MLISTSRTNGCYFATFPLPEPKTSKLTPPPRVEPFNTVAPNNHVDPSKGFVAYSTRHRRSLSFAIVARKTKMAMALVQIACLAIAACRRNRIRTPFVD</sequence>
<dbReference type="Proteomes" id="UP000030765">
    <property type="component" value="Unassembled WGS sequence"/>
</dbReference>
<reference evidence="1 3" key="1">
    <citation type="journal article" date="2014" name="BMC Genomics">
        <title>Genome sequence of Anopheles sinensis provides insight into genetics basis of mosquito competence for malaria parasites.</title>
        <authorList>
            <person name="Zhou D."/>
            <person name="Zhang D."/>
            <person name="Ding G."/>
            <person name="Shi L."/>
            <person name="Hou Q."/>
            <person name="Ye Y."/>
            <person name="Xu Y."/>
            <person name="Zhou H."/>
            <person name="Xiong C."/>
            <person name="Li S."/>
            <person name="Yu J."/>
            <person name="Hong S."/>
            <person name="Yu X."/>
            <person name="Zou P."/>
            <person name="Chen C."/>
            <person name="Chang X."/>
            <person name="Wang W."/>
            <person name="Lv Y."/>
            <person name="Sun Y."/>
            <person name="Ma L."/>
            <person name="Shen B."/>
            <person name="Zhu C."/>
        </authorList>
    </citation>
    <scope>NUCLEOTIDE SEQUENCE [LARGE SCALE GENOMIC DNA]</scope>
</reference>
<accession>A0A084WN54</accession>
<gene>
    <name evidence="1" type="ORF">ZHAS_00019727</name>
</gene>
<organism evidence="1">
    <name type="scientific">Anopheles sinensis</name>
    <name type="common">Mosquito</name>
    <dbReference type="NCBI Taxonomy" id="74873"/>
    <lineage>
        <taxon>Eukaryota</taxon>
        <taxon>Metazoa</taxon>
        <taxon>Ecdysozoa</taxon>
        <taxon>Arthropoda</taxon>
        <taxon>Hexapoda</taxon>
        <taxon>Insecta</taxon>
        <taxon>Pterygota</taxon>
        <taxon>Neoptera</taxon>
        <taxon>Endopterygota</taxon>
        <taxon>Diptera</taxon>
        <taxon>Nematocera</taxon>
        <taxon>Culicoidea</taxon>
        <taxon>Culicidae</taxon>
        <taxon>Anophelinae</taxon>
        <taxon>Anopheles</taxon>
    </lineage>
</organism>
<dbReference type="AlphaFoldDB" id="A0A084WN54"/>
<dbReference type="EMBL" id="ATLV01024567">
    <property type="status" value="NOT_ANNOTATED_CDS"/>
    <property type="molecule type" value="Genomic_DNA"/>
</dbReference>
<keyword evidence="3" id="KW-1185">Reference proteome</keyword>
<dbReference type="VEuPathDB" id="VectorBase:ASIC019727"/>
<protein>
    <submittedName>
        <fullName evidence="1 2">Cytoplasmic axial filament protein CafA and Ribonuclease G</fullName>
    </submittedName>
</protein>